<feature type="region of interest" description="Disordered" evidence="7">
    <location>
        <begin position="210"/>
        <end position="272"/>
    </location>
</feature>
<evidence type="ECO:0000256" key="6">
    <source>
        <dbReference type="ARBA" id="ARBA00075135"/>
    </source>
</evidence>
<keyword evidence="2 9" id="KW-0396">Initiation factor</keyword>
<dbReference type="GO" id="GO:0003743">
    <property type="term" value="F:translation initiation factor activity"/>
    <property type="evidence" value="ECO:0007669"/>
    <property type="project" value="UniProtKB-KW"/>
</dbReference>
<protein>
    <recommendedName>
        <fullName evidence="5">Eukaryotic translation initiation factor 4G</fullName>
    </recommendedName>
    <alternativeName>
        <fullName evidence="6">Protein synthesis initiation factor 4G</fullName>
    </alternativeName>
</protein>
<evidence type="ECO:0000256" key="2">
    <source>
        <dbReference type="ARBA" id="ARBA00022540"/>
    </source>
</evidence>
<dbReference type="PROSITE" id="PS51366">
    <property type="entry name" value="MI"/>
    <property type="match status" value="1"/>
</dbReference>
<feature type="compositionally biased region" description="Polar residues" evidence="7">
    <location>
        <begin position="44"/>
        <end position="83"/>
    </location>
</feature>
<evidence type="ECO:0000313" key="9">
    <source>
        <dbReference type="EMBL" id="KAL2511544.1"/>
    </source>
</evidence>
<dbReference type="FunFam" id="1.25.40.180:FF:000024">
    <property type="entry name" value="Eukaryotic translation initiation factor 4G"/>
    <property type="match status" value="1"/>
</dbReference>
<comment type="similarity">
    <text evidence="1">Belongs to the eukaryotic initiation factor 4G family.</text>
</comment>
<feature type="region of interest" description="Disordered" evidence="7">
    <location>
        <begin position="395"/>
        <end position="427"/>
    </location>
</feature>
<feature type="compositionally biased region" description="Polar residues" evidence="7">
    <location>
        <begin position="910"/>
        <end position="924"/>
    </location>
</feature>
<feature type="compositionally biased region" description="Polar residues" evidence="7">
    <location>
        <begin position="669"/>
        <end position="678"/>
    </location>
</feature>
<comment type="caution">
    <text evidence="9">The sequence shown here is derived from an EMBL/GenBank/DDBJ whole genome shotgun (WGS) entry which is preliminary data.</text>
</comment>
<evidence type="ECO:0000256" key="4">
    <source>
        <dbReference type="ARBA" id="ARBA00022917"/>
    </source>
</evidence>
<feature type="region of interest" description="Disordered" evidence="7">
    <location>
        <begin position="1016"/>
        <end position="1056"/>
    </location>
</feature>
<dbReference type="Proteomes" id="UP001604336">
    <property type="component" value="Unassembled WGS sequence"/>
</dbReference>
<feature type="compositionally biased region" description="Polar residues" evidence="7">
    <location>
        <begin position="514"/>
        <end position="523"/>
    </location>
</feature>
<feature type="domain" description="MI" evidence="8">
    <location>
        <begin position="1629"/>
        <end position="1753"/>
    </location>
</feature>
<feature type="compositionally biased region" description="Low complexity" evidence="7">
    <location>
        <begin position="711"/>
        <end position="728"/>
    </location>
</feature>
<feature type="compositionally biased region" description="Polar residues" evidence="7">
    <location>
        <begin position="13"/>
        <end position="29"/>
    </location>
</feature>
<feature type="compositionally biased region" description="Polar residues" evidence="7">
    <location>
        <begin position="122"/>
        <end position="139"/>
    </location>
</feature>
<feature type="region of interest" description="Disordered" evidence="7">
    <location>
        <begin position="780"/>
        <end position="805"/>
    </location>
</feature>
<evidence type="ECO:0000256" key="1">
    <source>
        <dbReference type="ARBA" id="ARBA00005775"/>
    </source>
</evidence>
<feature type="region of interest" description="Disordered" evidence="7">
    <location>
        <begin position="1"/>
        <end position="167"/>
    </location>
</feature>
<reference evidence="10" key="1">
    <citation type="submission" date="2024-07" db="EMBL/GenBank/DDBJ databases">
        <title>Two chromosome-level genome assemblies of Korean endemic species Abeliophyllum distichum and Forsythia ovata (Oleaceae).</title>
        <authorList>
            <person name="Jang H."/>
        </authorList>
    </citation>
    <scope>NUCLEOTIDE SEQUENCE [LARGE SCALE GENOMIC DNA]</scope>
</reference>
<dbReference type="GO" id="GO:0006417">
    <property type="term" value="P:regulation of translation"/>
    <property type="evidence" value="ECO:0007669"/>
    <property type="project" value="UniProtKB-KW"/>
</dbReference>
<dbReference type="FunFam" id="1.25.40.180:FF:000034">
    <property type="entry name" value="Eukaryotic translation initiation factor 4G"/>
    <property type="match status" value="1"/>
</dbReference>
<feature type="compositionally biased region" description="Low complexity" evidence="7">
    <location>
        <begin position="1603"/>
        <end position="1617"/>
    </location>
</feature>
<gene>
    <name evidence="9" type="ORF">Adt_17144</name>
</gene>
<sequence length="1817" mass="198502">MSHNQSRGDRTESGQYRKTGRSSSFNQQRHFAGGFKGGGGSSSATPANPSISNRSFKNPNSNVQGGQSRVRSPNVIQDSSHSSPVRVVQNGAQQHQPPPGVSDALVTNKSINDIPMDAPAQRITQAVSRSPSSNVSTAVPSTNASTASSDTNSPATPSQALAPVDASSSHSLQFGSISPGFMNVMQIPARTSSAPPNLDEQKKVQACPDSLKAAPAVSTPSIPKQRMPKKDTRILDQANTREAQRVSKSKRDVQVSAAPPVTETQKPSVHPMSGMSMQRQFHQQQVPLQFGVPNPQIQSQAMPTSSLPIPIQMGMSIPLPMGNPPMFVAGLQPPHAMQSQGLMHQAHNLNYSSQMSPQMPHQLGSIGINMAPQHPPQQAAKFTAFRKTVKITHPETHEELRLDGSAGPRSHPNMPPQSQPIPSFPPNHPMNYYANSYNSSSHFFPPPSSVPLNSAQILPSSQPPRFFNQVTVKPAASSHVDKGILPSSAKGESTKPLRPHGEDSRRPQKDFEPSYSSYLQQSKPSDELSSRSASMASKQSATVSGSVTVETELPKTLSSSSLALVDDIASSLSSGAGEARNRTVDGPDSIKDEQKKPSNRRQWDQVSTQFLSASGLSSQLPEPETLEAPTIISSQTSVMLETAKESSLTTSATALEAYDSKSDRDSEGKASQSSNILDTDNVKNRQSKTETPGKKDKGEVKLPESSKPHMSSTETSSISISPESSEITCNHEESSTQEVVASSSYGSLLGTEQQKLEEHTCCSGDVSVVDDLIASTSILDGGIGVSAGDGKTSTSDASFSVPDSVNSKEASVINSAIVEQEYHPVSVSSPSESVSKSENEGIENSSVGLASPPPPGVKEKAMLEPNVAKSTTPTVKKKKKELYRKAEAAGTSSDLYMAYKGPEEKKETNAPAQSTENTLSNTTDVTQDIAISSLKSGKSKVEPEDWEDAVDISTPKLTMKNEHQVNDRDGDGLMTKKYSRDFLFKFAGQCTDLPDCFEIPSDMADALMDSSINISRESNVSPGRNFDRPIGGSRPDHRGSVMGDEDKWSKLPGPLMSGKGDMRMDIAYGGNVKGFRPSQVGNYGVLRNPRVQTPVQHAGGILAGPIQSLGPQGGLQRNNSDSDRWQRGTAFQKGLMPYPQTPLQVMHKAGKKYEIGKVSDEEEIKQRQLKAILNKLTPQNFEKLFEQVKQVNIDNVVTLSGVISQIFDKALMEPTFCEMYANFCFHLAAVLPDLSVETERITFKRLLLNKCQEEFERGEKEEEEANKADEEGEAKQTEEEREEKRLRARRRMLGNIRLIGELYKKRMLTERIMHECIKKLLGTSQNPDEEDVEALCKLMGTIGVMIDHSKAKEHMDAYFDIMAQFSNNMKLSPRVRFMLKDSIDLRKNKWQQRRKVEGPKKIDEVHRDAAQERQAQASRLARAPSIGTSGRRGPPLDFAHRASNMLSSPSPQMGGFRAVPLQLRGNGSHDFRLEERHHFENRNMSVSVPQRPLSNDSITLGPQGGLARGMAFRGQPSAPGLPLVDMPSPGEARRIAPGLNGFSSMPERTAYVQREDLTPRYMPERFSSPSSSVYDQSNPQERSINHGNIDIRNADRNFDRSLPTSPSTQGQPPTSMQDASSEKMWPEERLQDMSMATIKEFYSAKDENEVALCIKELNAPSFYPSMISIWVTYSFERNDTERDLLTKLLIGLMKAPDGIISQDQLIKGFEAVLTTLEDTVNDAPRAAEFLGRIFATFILENVVSFSEVGRLIYEGGEEQGRLVEIGLAAEVLGSILEIIKSEKGDSVLTQICSSSNLRLENFKPPGSNKSSRLDKFT</sequence>
<feature type="compositionally biased region" description="Basic and acidic residues" evidence="7">
    <location>
        <begin position="579"/>
        <end position="596"/>
    </location>
</feature>
<keyword evidence="4" id="KW-0648">Protein biosynthesis</keyword>
<organism evidence="9 10">
    <name type="scientific">Abeliophyllum distichum</name>
    <dbReference type="NCBI Taxonomy" id="126358"/>
    <lineage>
        <taxon>Eukaryota</taxon>
        <taxon>Viridiplantae</taxon>
        <taxon>Streptophyta</taxon>
        <taxon>Embryophyta</taxon>
        <taxon>Tracheophyta</taxon>
        <taxon>Spermatophyta</taxon>
        <taxon>Magnoliopsida</taxon>
        <taxon>eudicotyledons</taxon>
        <taxon>Gunneridae</taxon>
        <taxon>Pentapetalae</taxon>
        <taxon>asterids</taxon>
        <taxon>lamiids</taxon>
        <taxon>Lamiales</taxon>
        <taxon>Oleaceae</taxon>
        <taxon>Forsythieae</taxon>
        <taxon>Abeliophyllum</taxon>
    </lineage>
</organism>
<feature type="compositionally biased region" description="Basic and acidic residues" evidence="7">
    <location>
        <begin position="1"/>
        <end position="12"/>
    </location>
</feature>
<accession>A0ABD1TFL5</accession>
<feature type="compositionally biased region" description="Basic and acidic residues" evidence="7">
    <location>
        <begin position="1034"/>
        <end position="1049"/>
    </location>
</feature>
<feature type="compositionally biased region" description="Low complexity" evidence="7">
    <location>
        <begin position="530"/>
        <end position="541"/>
    </location>
</feature>
<evidence type="ECO:0000256" key="7">
    <source>
        <dbReference type="SAM" id="MobiDB-lite"/>
    </source>
</evidence>
<feature type="region of interest" description="Disordered" evidence="7">
    <location>
        <begin position="1412"/>
        <end position="1437"/>
    </location>
</feature>
<feature type="region of interest" description="Disordered" evidence="7">
    <location>
        <begin position="1561"/>
        <end position="1624"/>
    </location>
</feature>
<evidence type="ECO:0000259" key="8">
    <source>
        <dbReference type="PROSITE" id="PS51366"/>
    </source>
</evidence>
<feature type="compositionally biased region" description="Low complexity" evidence="7">
    <location>
        <begin position="824"/>
        <end position="836"/>
    </location>
</feature>
<feature type="region of interest" description="Disordered" evidence="7">
    <location>
        <begin position="571"/>
        <end position="743"/>
    </location>
</feature>
<feature type="compositionally biased region" description="Basic and acidic residues" evidence="7">
    <location>
        <begin position="492"/>
        <end position="512"/>
    </location>
</feature>
<keyword evidence="3" id="KW-0810">Translation regulation</keyword>
<dbReference type="Gene3D" id="1.25.40.180">
    <property type="match status" value="2"/>
</dbReference>
<evidence type="ECO:0000256" key="3">
    <source>
        <dbReference type="ARBA" id="ARBA00022845"/>
    </source>
</evidence>
<feature type="compositionally biased region" description="Polar residues" evidence="7">
    <location>
        <begin position="631"/>
        <end position="653"/>
    </location>
</feature>
<feature type="compositionally biased region" description="Basic and acidic residues" evidence="7">
    <location>
        <begin position="680"/>
        <end position="707"/>
    </location>
</feature>
<dbReference type="Pfam" id="PF02854">
    <property type="entry name" value="MIF4G"/>
    <property type="match status" value="1"/>
</dbReference>
<dbReference type="PANTHER" id="PTHR23253">
    <property type="entry name" value="EUKARYOTIC TRANSLATION INITIATION FACTOR 4 GAMMA"/>
    <property type="match status" value="1"/>
</dbReference>
<evidence type="ECO:0000256" key="5">
    <source>
        <dbReference type="ARBA" id="ARBA00067320"/>
    </source>
</evidence>
<dbReference type="SUPFAM" id="SSF48371">
    <property type="entry name" value="ARM repeat"/>
    <property type="match status" value="2"/>
</dbReference>
<feature type="region of interest" description="Disordered" evidence="7">
    <location>
        <begin position="1258"/>
        <end position="1283"/>
    </location>
</feature>
<feature type="region of interest" description="Disordered" evidence="7">
    <location>
        <begin position="821"/>
        <end position="924"/>
    </location>
</feature>
<feature type="compositionally biased region" description="Pro residues" evidence="7">
    <location>
        <begin position="413"/>
        <end position="427"/>
    </location>
</feature>
<dbReference type="SMART" id="SM00543">
    <property type="entry name" value="MIF4G"/>
    <property type="match status" value="1"/>
</dbReference>
<dbReference type="EMBL" id="JBFOLK010000005">
    <property type="protein sequence ID" value="KAL2511544.1"/>
    <property type="molecule type" value="Genomic_DNA"/>
</dbReference>
<feature type="compositionally biased region" description="Polar residues" evidence="7">
    <location>
        <begin position="791"/>
        <end position="805"/>
    </location>
</feature>
<keyword evidence="10" id="KW-1185">Reference proteome</keyword>
<feature type="compositionally biased region" description="Polar residues" evidence="7">
    <location>
        <begin position="1567"/>
        <end position="1586"/>
    </location>
</feature>
<feature type="compositionally biased region" description="Basic and acidic residues" evidence="7">
    <location>
        <begin position="242"/>
        <end position="253"/>
    </location>
</feature>
<dbReference type="InterPro" id="IPR003891">
    <property type="entry name" value="Initiation_fac_eIF4g_MI"/>
</dbReference>
<dbReference type="SMART" id="SM00544">
    <property type="entry name" value="MA3"/>
    <property type="match status" value="1"/>
</dbReference>
<dbReference type="Pfam" id="PF02847">
    <property type="entry name" value="MA3"/>
    <property type="match status" value="1"/>
</dbReference>
<proteinExistence type="inferred from homology"/>
<feature type="region of interest" description="Disordered" evidence="7">
    <location>
        <begin position="477"/>
        <end position="549"/>
    </location>
</feature>
<name>A0ABD1TFL5_9LAMI</name>
<dbReference type="PANTHER" id="PTHR23253:SF9">
    <property type="entry name" value="EUKARYOTIC TRANSLATION INITIATION FACTOR 4 GAMMA 2"/>
    <property type="match status" value="1"/>
</dbReference>
<feature type="compositionally biased region" description="Low complexity" evidence="7">
    <location>
        <begin position="140"/>
        <end position="158"/>
    </location>
</feature>
<feature type="compositionally biased region" description="Basic and acidic residues" evidence="7">
    <location>
        <begin position="658"/>
        <end position="668"/>
    </location>
</feature>
<evidence type="ECO:0000313" key="10">
    <source>
        <dbReference type="Proteomes" id="UP001604336"/>
    </source>
</evidence>
<dbReference type="InterPro" id="IPR003890">
    <property type="entry name" value="MIF4G-like_typ-3"/>
</dbReference>
<dbReference type="InterPro" id="IPR016024">
    <property type="entry name" value="ARM-type_fold"/>
</dbReference>
<feature type="compositionally biased region" description="Polar residues" evidence="7">
    <location>
        <begin position="604"/>
        <end position="620"/>
    </location>
</feature>